<dbReference type="InterPro" id="IPR021109">
    <property type="entry name" value="Peptidase_aspartic_dom_sf"/>
</dbReference>
<sequence>MMTPSFSALADNAQYAAVVESRDTIDGKMVLGRTERVTFPDIEGLKGVGMPAKIDTGADSTSLHAENIHLTSTDPRFKDIEGEDLIKAIADAYDALHTTQLRDRPNKDDIWVHFEMVHPYTGERLSLQRPLYRLALIKSRDEGHLARPVIKLDLDIDGNTVNTEVNLANRTRFAYPLLIGKTYLKKHAWVDAGFDYLREQPHATLIGRKEQASIDGIPLAVSLAFDNKYSILHAKKIKIDDDKRTVTFNLEGENDKDKTLTLPLYKMLKFVSSERPMVYVTLTFGEQDYPILVYLRDRSKHNTQLRLGTEALNQYFAVNLSDTDLSDKPRQTLSTLADNDDALMISALESISVDDVTILATPSTTIKTPLLKVERIDEKQADYTRMVHYVMTDVDGEVHSIDKPVKRKIRIGEEVRPIVRADIALPHTTITKDIALGKLDKAERPHTELEISPELVPDDVYVNTRATHLLDKRAPQKAGYVETVKVEGMHFPAKLDTGADISSIDATDIKTFEKNGKSMVTFTYSNHQGAKKTFTREVVRIMKIKARDGEKARTRPVVAMTVTLGKMTHTVEVNLRDRSQFDYSMILGKNFLRHNLVVSSDRQFLLTKKTK</sequence>
<dbReference type="InterPro" id="IPR008503">
    <property type="entry name" value="Asp_endopeptidase"/>
</dbReference>
<dbReference type="eggNOG" id="COG4067">
    <property type="taxonomic scope" value="Bacteria"/>
</dbReference>
<dbReference type="EMBL" id="BBMN01000001">
    <property type="protein sequence ID" value="GAL02507.1"/>
    <property type="molecule type" value="Genomic_DNA"/>
</dbReference>
<dbReference type="Gene3D" id="2.40.70.10">
    <property type="entry name" value="Acid Proteases"/>
    <property type="match status" value="4"/>
</dbReference>
<organism evidence="2 3">
    <name type="scientific">Photobacterium aphoticum</name>
    <dbReference type="NCBI Taxonomy" id="754436"/>
    <lineage>
        <taxon>Bacteria</taxon>
        <taxon>Pseudomonadati</taxon>
        <taxon>Pseudomonadota</taxon>
        <taxon>Gammaproteobacteria</taxon>
        <taxon>Vibrionales</taxon>
        <taxon>Vibrionaceae</taxon>
        <taxon>Photobacterium</taxon>
    </lineage>
</organism>
<feature type="domain" description="Retropepsin-like aspartic endopeptidase" evidence="1">
    <location>
        <begin position="108"/>
        <end position="200"/>
    </location>
</feature>
<dbReference type="PANTHER" id="PTHR38037">
    <property type="entry name" value="ZN_PROTEASE DOMAIN-CONTAINING PROTEIN"/>
    <property type="match status" value="1"/>
</dbReference>
<evidence type="ECO:0000313" key="2">
    <source>
        <dbReference type="EMBL" id="GAL02507.1"/>
    </source>
</evidence>
<accession>A0A090R4F1</accession>
<reference evidence="2 3" key="1">
    <citation type="journal article" date="2014" name="Genome Announc.">
        <title>Draft Genome Sequences of Two Vibrionaceae Species, Vibrio ponticus C121 and Photobacterium aphoticum C119, Isolated as Coral Reef Microbiota.</title>
        <authorList>
            <person name="Al-saari N."/>
            <person name="Meirelles P.M."/>
            <person name="Mino S."/>
            <person name="Suda W."/>
            <person name="Oshima K."/>
            <person name="Hattori M."/>
            <person name="Ohkuma M."/>
            <person name="Thompson F.L."/>
            <person name="Gomez-Gil B."/>
            <person name="Sawabe T."/>
            <person name="Sawabe T."/>
        </authorList>
    </citation>
    <scope>NUCLEOTIDE SEQUENCE [LARGE SCALE GENOMIC DNA]</scope>
    <source>
        <strain evidence="2 3">JCM 19237</strain>
    </source>
</reference>
<feature type="domain" description="Retropepsin-like aspartic endopeptidase" evidence="1">
    <location>
        <begin position="480"/>
        <end position="608"/>
    </location>
</feature>
<gene>
    <name evidence="2" type="ORF">JCM19237_5400</name>
</gene>
<dbReference type="PANTHER" id="PTHR38037:SF2">
    <property type="entry name" value="ATP-DEPENDENT ZINC PROTEASE DOMAIN-CONTAINING PROTEIN-RELATED"/>
    <property type="match status" value="1"/>
</dbReference>
<evidence type="ECO:0000313" key="3">
    <source>
        <dbReference type="Proteomes" id="UP000029227"/>
    </source>
</evidence>
<dbReference type="STRING" id="754436.JCM19237_5400"/>
<protein>
    <recommendedName>
        <fullName evidence="1">Retropepsin-like aspartic endopeptidase domain-containing protein</fullName>
    </recommendedName>
</protein>
<comment type="caution">
    <text evidence="2">The sequence shown here is derived from an EMBL/GenBank/DDBJ whole genome shotgun (WGS) entry which is preliminary data.</text>
</comment>
<dbReference type="AlphaFoldDB" id="A0A090R4F1"/>
<dbReference type="Proteomes" id="UP000029227">
    <property type="component" value="Unassembled WGS sequence"/>
</dbReference>
<dbReference type="SUPFAM" id="SSF50630">
    <property type="entry name" value="Acid proteases"/>
    <property type="match status" value="4"/>
</dbReference>
<proteinExistence type="predicted"/>
<name>A0A090R4F1_9GAMM</name>
<evidence type="ECO:0000259" key="1">
    <source>
        <dbReference type="Pfam" id="PF05618"/>
    </source>
</evidence>
<dbReference type="Pfam" id="PF05618">
    <property type="entry name" value="Zn_protease"/>
    <property type="match status" value="2"/>
</dbReference>